<dbReference type="OrthoDB" id="18978at2759"/>
<feature type="domain" description="Interferon-related developmental regulator N-terminal" evidence="3">
    <location>
        <begin position="93"/>
        <end position="374"/>
    </location>
</feature>
<dbReference type="Gene3D" id="1.25.10.10">
    <property type="entry name" value="Leucine-rich Repeat Variant"/>
    <property type="match status" value="1"/>
</dbReference>
<evidence type="ECO:0000313" key="5">
    <source>
        <dbReference type="Proteomes" id="UP000275078"/>
    </source>
</evidence>
<dbReference type="InterPro" id="IPR011989">
    <property type="entry name" value="ARM-like"/>
</dbReference>
<protein>
    <recommendedName>
        <fullName evidence="3">Interferon-related developmental regulator N-terminal domain-containing protein</fullName>
    </recommendedName>
</protein>
<name>A0A3N4ILV3_ASCIM</name>
<dbReference type="PANTHER" id="PTHR12354:SF1">
    <property type="entry name" value="INTERFERON-RELATED DEVELOPMENTAL REGULATOR 1"/>
    <property type="match status" value="1"/>
</dbReference>
<dbReference type="InterPro" id="IPR016024">
    <property type="entry name" value="ARM-type_fold"/>
</dbReference>
<accession>A0A3N4ILV3</accession>
<feature type="compositionally biased region" description="Low complexity" evidence="2">
    <location>
        <begin position="27"/>
        <end position="43"/>
    </location>
</feature>
<dbReference type="AlphaFoldDB" id="A0A3N4ILV3"/>
<reference evidence="4 5" key="1">
    <citation type="journal article" date="2018" name="Nat. Ecol. Evol.">
        <title>Pezizomycetes genomes reveal the molecular basis of ectomycorrhizal truffle lifestyle.</title>
        <authorList>
            <person name="Murat C."/>
            <person name="Payen T."/>
            <person name="Noel B."/>
            <person name="Kuo A."/>
            <person name="Morin E."/>
            <person name="Chen J."/>
            <person name="Kohler A."/>
            <person name="Krizsan K."/>
            <person name="Balestrini R."/>
            <person name="Da Silva C."/>
            <person name="Montanini B."/>
            <person name="Hainaut M."/>
            <person name="Levati E."/>
            <person name="Barry K.W."/>
            <person name="Belfiori B."/>
            <person name="Cichocki N."/>
            <person name="Clum A."/>
            <person name="Dockter R.B."/>
            <person name="Fauchery L."/>
            <person name="Guy J."/>
            <person name="Iotti M."/>
            <person name="Le Tacon F."/>
            <person name="Lindquist E.A."/>
            <person name="Lipzen A."/>
            <person name="Malagnac F."/>
            <person name="Mello A."/>
            <person name="Molinier V."/>
            <person name="Miyauchi S."/>
            <person name="Poulain J."/>
            <person name="Riccioni C."/>
            <person name="Rubini A."/>
            <person name="Sitrit Y."/>
            <person name="Splivallo R."/>
            <person name="Traeger S."/>
            <person name="Wang M."/>
            <person name="Zifcakova L."/>
            <person name="Wipf D."/>
            <person name="Zambonelli A."/>
            <person name="Paolocci F."/>
            <person name="Nowrousian M."/>
            <person name="Ottonello S."/>
            <person name="Baldrian P."/>
            <person name="Spatafora J.W."/>
            <person name="Henrissat B."/>
            <person name="Nagy L.G."/>
            <person name="Aury J.M."/>
            <person name="Wincker P."/>
            <person name="Grigoriev I.V."/>
            <person name="Bonfante P."/>
            <person name="Martin F.M."/>
        </authorList>
    </citation>
    <scope>NUCLEOTIDE SEQUENCE [LARGE SCALE GENOMIC DNA]</scope>
    <source>
        <strain evidence="4 5">RN42</strain>
    </source>
</reference>
<keyword evidence="5" id="KW-1185">Reference proteome</keyword>
<dbReference type="Pfam" id="PF05004">
    <property type="entry name" value="IFRD"/>
    <property type="match status" value="1"/>
</dbReference>
<sequence>MSMLQRRAFGGPKVQSRKSKLKAEQQAKASSTASSAANSRAGSRVPSAAPSRAGSERGSIPNSRAGSGDEDSGDEDHRDPFASITRRGHFDAEEDRHEDEDLTIEDILQERIEKMLDNKKKGVEDREKDILRFNQTLLAMDAKDDISYQQDEIVEHFLKTIKGARTEKETLLALKGIALTTLTNPNSRAYALTKQTLTQTVKDSLIPSIKSAAITTLGLTAFFGGADETSTTSLIQFFSNIITTDGESVGASDNADVVTSAINSLAFLLTSLDEAEEITQTLMPGLIDQLDSSDSDVQIAAAEAIALLYEKSWHEEMNEYGDGMVIKPSYTVAVNTHELLSKLKEAASGSRRHLNKRDKKAQHQSLLDVLHSVENPGRGPRYSEALDKDNNVYGSRMSVKTRGGGAWKVDTWWCYVRLAFLKGVCGGGWDVFLEKSESFMSALRDE</sequence>
<comment type="similarity">
    <text evidence="1">Belongs to the IFRD family.</text>
</comment>
<dbReference type="PANTHER" id="PTHR12354">
    <property type="entry name" value="INTERFERON-RELATED DEVELOPMENTAL REGULATOR"/>
    <property type="match status" value="1"/>
</dbReference>
<dbReference type="InterPro" id="IPR039777">
    <property type="entry name" value="IFRD"/>
</dbReference>
<dbReference type="SUPFAM" id="SSF48371">
    <property type="entry name" value="ARM repeat"/>
    <property type="match status" value="1"/>
</dbReference>
<proteinExistence type="inferred from homology"/>
<dbReference type="InterPro" id="IPR007701">
    <property type="entry name" value="Interferon-rel_develop_reg_N"/>
</dbReference>
<dbReference type="STRING" id="1160509.A0A3N4ILV3"/>
<evidence type="ECO:0000256" key="2">
    <source>
        <dbReference type="SAM" id="MobiDB-lite"/>
    </source>
</evidence>
<evidence type="ECO:0000259" key="3">
    <source>
        <dbReference type="Pfam" id="PF05004"/>
    </source>
</evidence>
<gene>
    <name evidence="4" type="ORF">BJ508DRAFT_13258</name>
</gene>
<dbReference type="Proteomes" id="UP000275078">
    <property type="component" value="Unassembled WGS sequence"/>
</dbReference>
<evidence type="ECO:0000313" key="4">
    <source>
        <dbReference type="EMBL" id="RPA85110.1"/>
    </source>
</evidence>
<evidence type="ECO:0000256" key="1">
    <source>
        <dbReference type="ARBA" id="ARBA00008828"/>
    </source>
</evidence>
<feature type="region of interest" description="Disordered" evidence="2">
    <location>
        <begin position="1"/>
        <end position="102"/>
    </location>
</feature>
<dbReference type="EMBL" id="ML119655">
    <property type="protein sequence ID" value="RPA85110.1"/>
    <property type="molecule type" value="Genomic_DNA"/>
</dbReference>
<organism evidence="4 5">
    <name type="scientific">Ascobolus immersus RN42</name>
    <dbReference type="NCBI Taxonomy" id="1160509"/>
    <lineage>
        <taxon>Eukaryota</taxon>
        <taxon>Fungi</taxon>
        <taxon>Dikarya</taxon>
        <taxon>Ascomycota</taxon>
        <taxon>Pezizomycotina</taxon>
        <taxon>Pezizomycetes</taxon>
        <taxon>Pezizales</taxon>
        <taxon>Ascobolaceae</taxon>
        <taxon>Ascobolus</taxon>
    </lineage>
</organism>